<feature type="compositionally biased region" description="Low complexity" evidence="1">
    <location>
        <begin position="908"/>
        <end position="926"/>
    </location>
</feature>
<comment type="caution">
    <text evidence="2">The sequence shown here is derived from an EMBL/GenBank/DDBJ whole genome shotgun (WGS) entry which is preliminary data.</text>
</comment>
<evidence type="ECO:0000313" key="3">
    <source>
        <dbReference type="Proteomes" id="UP000785679"/>
    </source>
</evidence>
<organism evidence="2 3">
    <name type="scientific">Halteria grandinella</name>
    <dbReference type="NCBI Taxonomy" id="5974"/>
    <lineage>
        <taxon>Eukaryota</taxon>
        <taxon>Sar</taxon>
        <taxon>Alveolata</taxon>
        <taxon>Ciliophora</taxon>
        <taxon>Intramacronucleata</taxon>
        <taxon>Spirotrichea</taxon>
        <taxon>Stichotrichia</taxon>
        <taxon>Sporadotrichida</taxon>
        <taxon>Halteriidae</taxon>
        <taxon>Halteria</taxon>
    </lineage>
</organism>
<feature type="region of interest" description="Disordered" evidence="1">
    <location>
        <begin position="789"/>
        <end position="810"/>
    </location>
</feature>
<reference evidence="2" key="1">
    <citation type="submission" date="2019-06" db="EMBL/GenBank/DDBJ databases">
        <authorList>
            <person name="Zheng W."/>
        </authorList>
    </citation>
    <scope>NUCLEOTIDE SEQUENCE</scope>
    <source>
        <strain evidence="2">QDHG01</strain>
    </source>
</reference>
<dbReference type="EMBL" id="RRYP01016839">
    <property type="protein sequence ID" value="TNV74556.1"/>
    <property type="molecule type" value="Genomic_DNA"/>
</dbReference>
<name>A0A8J8SY38_HALGN</name>
<feature type="region of interest" description="Disordered" evidence="1">
    <location>
        <begin position="854"/>
        <end position="948"/>
    </location>
</feature>
<feature type="compositionally biased region" description="Low complexity" evidence="1">
    <location>
        <begin position="564"/>
        <end position="573"/>
    </location>
</feature>
<evidence type="ECO:0000313" key="2">
    <source>
        <dbReference type="EMBL" id="TNV74556.1"/>
    </source>
</evidence>
<feature type="compositionally biased region" description="Polar residues" evidence="1">
    <location>
        <begin position="1095"/>
        <end position="1128"/>
    </location>
</feature>
<gene>
    <name evidence="2" type="ORF">FGO68_gene16885</name>
</gene>
<feature type="region of interest" description="Disordered" evidence="1">
    <location>
        <begin position="552"/>
        <end position="573"/>
    </location>
</feature>
<dbReference type="Proteomes" id="UP000785679">
    <property type="component" value="Unassembled WGS sequence"/>
</dbReference>
<feature type="region of interest" description="Disordered" evidence="1">
    <location>
        <begin position="1090"/>
        <end position="1128"/>
    </location>
</feature>
<evidence type="ECO:0000256" key="1">
    <source>
        <dbReference type="SAM" id="MobiDB-lite"/>
    </source>
</evidence>
<proteinExistence type="predicted"/>
<feature type="compositionally biased region" description="Polar residues" evidence="1">
    <location>
        <begin position="789"/>
        <end position="799"/>
    </location>
</feature>
<feature type="compositionally biased region" description="Basic and acidic residues" evidence="1">
    <location>
        <begin position="933"/>
        <end position="946"/>
    </location>
</feature>
<dbReference type="AlphaFoldDB" id="A0A8J8SY38"/>
<sequence length="1161" mass="131122">MYRTPNNNGISPAPQVVFNTQNLLFSHQSTHKYNNSFQIQTQQDGGITTQHKQNYSAFPPPLNLSPLNASDQNKGVNQRIIQALQISTGAESPQMSVQFNSQQANDELMKLRNFIKKPSFKGGPHLSIPKAPNTTKFPIIQPSNSTQNINKAKLQIATDPFNQQYIEGRQNMILTPQAIYSLQNPTYMQYSNSYKHLEPQNQIMQPFTVIQNNQSQQRHEDQLQTQNLLHRYLEQQNLQQQVEFKRFSMNNNGNKSSPKASLSPQNIVPIQDVNKYISTQNQRKQAHQIGDMPIIKVSQVGPLIEQQLQILVAKDNQIEAFASQPAIKEDHEANDATRQNTGELYPPESISPNIPRESFSSRYEDFKSTTENQVKTQIQMEELKLITQALNQIVQPKMAQQIESVCNDKQQEIHDILKDIRGMLQLVKFKEISTHTSMTTEPVKRIGIVNKKSDGLDVAIQTEEQRPLIAPAERKSSAQHLSLFKPIEEKIPCRKWSGQQSKIEEVKQDLTFKQQEQMQVMVRESFNEAPKDSQIKPDNRLSLFKKSQKIEPQQVARLKDDRPSQSSISSVGPVSAVSPLSQVALEGLGFQSKQSQISKLNIIEQNTASPKNDSLFGLKKLSMSLNGNIPKQERYSLIRHDSEILLESSIPQSHIPAINSSNFQSTFKPHATHTISENGGSFSNFNKQQSIDFSVSNVTTDNELIKNIHKKNMLQQKYTSIKPDSSNTSPAKKIELVIKPQSQASLRSHFRDHRMPTGQIGLRNNALNVSLISKLSLHEEPIKRKETTVSVSAQQQQLGHPSFKDKTTKSKHNFTEKILFKIKPSSQIQKQVTQDNFTPVSKKAEKDFEQEVIKVTSGKVPPPPKGQKRFKDYIGGGGSKSSSVINEEQQESEEDYSTKRKRNKSSMKLKQQSMSPKKGSKSPQKSKFAKPKQQQDQKSPESKQENKISVVVQQPIEEKGSSPSVSMPRQSILKQSPKHISHVAPIDSQYQTKLPYSIFPSKPNIGILDDFDNQVEQVQPVLNMEWLEVGAGINLQNIARQDSNENYDAPINNLHIRAVENQMRMRNSQSELHLKQFGPGQHRFSFVQQDENKLKNSPSSKFSTSGMPISKQSSNRLTPASKQSSNSINSAQEAFKQKFMMTTGLKGTGGLQPGQMHGRFF</sequence>
<feature type="region of interest" description="Disordered" evidence="1">
    <location>
        <begin position="332"/>
        <end position="357"/>
    </location>
</feature>
<protein>
    <submittedName>
        <fullName evidence="2">Uncharacterized protein</fullName>
    </submittedName>
</protein>
<accession>A0A8J8SY38</accession>
<keyword evidence="3" id="KW-1185">Reference proteome</keyword>